<feature type="disulfide bond" evidence="6">
    <location>
        <begin position="245"/>
        <end position="254"/>
    </location>
</feature>
<dbReference type="InterPro" id="IPR002557">
    <property type="entry name" value="Chitin-bd_dom"/>
</dbReference>
<keyword evidence="12" id="KW-1185">Reference proteome</keyword>
<feature type="disulfide bond" evidence="6">
    <location>
        <begin position="289"/>
        <end position="298"/>
    </location>
</feature>
<feature type="disulfide bond" evidence="6">
    <location>
        <begin position="506"/>
        <end position="516"/>
    </location>
</feature>
<sequence length="577" mass="62890">MLFLHRYIILCILATLIINVIGQNACQDFSADAGNCTKFIRCFQHLRIRFTCAPGTAWEDSLKTCVWLEQVEACQNVKKQRQLDTTSDMITYDADINALNDIPVGQTLAEARALGPIVTPRQYRCSFCRTGLCGIVVNTIQCFCGNVQCPPATTTTTTTRMKFVFSFETESIYFHILAQPRNPCSDSPCLNGGQCVPLGTGFICHCPETFTGNRCEAPAPTPCQPNPCQNGGTCVPQGTSFYCQCPSTFTGYCCENRVTTTTPFNPCAQSACQNGGQCIPAGNSYVCQCPNGFYGTRCECRNYCIPNPCVNNGLCTQTTSGYICSCTFPYTGTNCQQVITTTTTTTTTVATRPPCGNACACIVTPCPFVIVTNPCVPNPCQNMGGCAVQNRAARCWCSDGYQGYYCQFRRSARSLISKTCNKTCLNGGQCYIDEQKGGQPQCSCPNEYYGPTCEYMNRPKSCLPKNPCMNNGKCITTSVGSECVCRKGTFGVLCEQIERSLKEKYCPLDCQGGGTCVYVGSTAKCHCKPGRTGRLCEKLSVGITATIDPFRQITYVLAILIIIITRYTVIDSGTICR</sequence>
<evidence type="ECO:0000313" key="11">
    <source>
        <dbReference type="EMBL" id="CAF0990067.1"/>
    </source>
</evidence>
<feature type="disulfide bond" evidence="6">
    <location>
        <begin position="527"/>
        <end position="536"/>
    </location>
</feature>
<accession>A0A814FY16</accession>
<dbReference type="PROSITE" id="PS50940">
    <property type="entry name" value="CHIT_BIND_II"/>
    <property type="match status" value="1"/>
</dbReference>
<reference evidence="11" key="1">
    <citation type="submission" date="2021-02" db="EMBL/GenBank/DDBJ databases">
        <authorList>
            <person name="Nowell W R."/>
        </authorList>
    </citation>
    <scope>NUCLEOTIDE SEQUENCE</scope>
</reference>
<feature type="disulfide bond" evidence="6">
    <location>
        <begin position="326"/>
        <end position="335"/>
    </location>
</feature>
<dbReference type="SMART" id="SM00494">
    <property type="entry name" value="ChtBD2"/>
    <property type="match status" value="1"/>
</dbReference>
<evidence type="ECO:0000256" key="7">
    <source>
        <dbReference type="SAM" id="Phobius"/>
    </source>
</evidence>
<dbReference type="PANTHER" id="PTHR24049:SF22">
    <property type="entry name" value="DROSOPHILA CRUMBS HOMOLOG"/>
    <property type="match status" value="1"/>
</dbReference>
<protein>
    <submittedName>
        <fullName evidence="11">Uncharacterized protein</fullName>
    </submittedName>
</protein>
<feature type="domain" description="EGF-like" evidence="9">
    <location>
        <begin position="458"/>
        <end position="495"/>
    </location>
</feature>
<comment type="caution">
    <text evidence="6">Lacks conserved residue(s) required for the propagation of feature annotation.</text>
</comment>
<keyword evidence="2 8" id="KW-0732">Signal</keyword>
<evidence type="ECO:0000259" key="9">
    <source>
        <dbReference type="PROSITE" id="PS50026"/>
    </source>
</evidence>
<feature type="domain" description="EGF-like" evidence="9">
    <location>
        <begin position="301"/>
        <end position="336"/>
    </location>
</feature>
<dbReference type="Proteomes" id="UP000663870">
    <property type="component" value="Unassembled WGS sequence"/>
</dbReference>
<feature type="disulfide bond" evidence="6">
    <location>
        <begin position="397"/>
        <end position="406"/>
    </location>
</feature>
<feature type="disulfide bond" evidence="6">
    <location>
        <begin position="420"/>
        <end position="430"/>
    </location>
</feature>
<evidence type="ECO:0000256" key="5">
    <source>
        <dbReference type="ARBA" id="ARBA00023180"/>
    </source>
</evidence>
<keyword evidence="1 6" id="KW-0245">EGF-like domain</keyword>
<dbReference type="SUPFAM" id="SSF57625">
    <property type="entry name" value="Invertebrate chitin-binding proteins"/>
    <property type="match status" value="1"/>
</dbReference>
<gene>
    <name evidence="11" type="ORF">JXQ802_LOCUS13626</name>
</gene>
<dbReference type="PROSITE" id="PS01186">
    <property type="entry name" value="EGF_2"/>
    <property type="match status" value="2"/>
</dbReference>
<feature type="domain" description="EGF-like" evidence="9">
    <location>
        <begin position="219"/>
        <end position="255"/>
    </location>
</feature>
<feature type="domain" description="EGF-like" evidence="9">
    <location>
        <begin position="180"/>
        <end position="216"/>
    </location>
</feature>
<feature type="signal peptide" evidence="8">
    <location>
        <begin position="1"/>
        <end position="22"/>
    </location>
</feature>
<feature type="chain" id="PRO_5032790694" evidence="8">
    <location>
        <begin position="23"/>
        <end position="577"/>
    </location>
</feature>
<feature type="domain" description="EGF-like" evidence="9">
    <location>
        <begin position="263"/>
        <end position="299"/>
    </location>
</feature>
<evidence type="ECO:0000256" key="4">
    <source>
        <dbReference type="ARBA" id="ARBA00023157"/>
    </source>
</evidence>
<dbReference type="InterPro" id="IPR001881">
    <property type="entry name" value="EGF-like_Ca-bd_dom"/>
</dbReference>
<organism evidence="11 12">
    <name type="scientific">Rotaria sordida</name>
    <dbReference type="NCBI Taxonomy" id="392033"/>
    <lineage>
        <taxon>Eukaryota</taxon>
        <taxon>Metazoa</taxon>
        <taxon>Spiralia</taxon>
        <taxon>Gnathifera</taxon>
        <taxon>Rotifera</taxon>
        <taxon>Eurotatoria</taxon>
        <taxon>Bdelloidea</taxon>
        <taxon>Philodinida</taxon>
        <taxon>Philodinidae</taxon>
        <taxon>Rotaria</taxon>
    </lineage>
</organism>
<dbReference type="GO" id="GO:0005509">
    <property type="term" value="F:calcium ion binding"/>
    <property type="evidence" value="ECO:0007669"/>
    <property type="project" value="InterPro"/>
</dbReference>
<dbReference type="SUPFAM" id="SSF57196">
    <property type="entry name" value="EGF/Laminin"/>
    <property type="match status" value="8"/>
</dbReference>
<evidence type="ECO:0000256" key="8">
    <source>
        <dbReference type="SAM" id="SignalP"/>
    </source>
</evidence>
<keyword evidence="7" id="KW-1133">Transmembrane helix</keyword>
<name>A0A814FY16_9BILA</name>
<dbReference type="GO" id="GO:0008061">
    <property type="term" value="F:chitin binding"/>
    <property type="evidence" value="ECO:0007669"/>
    <property type="project" value="InterPro"/>
</dbReference>
<dbReference type="InterPro" id="IPR051022">
    <property type="entry name" value="Notch_Cell-Fate_Det"/>
</dbReference>
<feature type="transmembrane region" description="Helical" evidence="7">
    <location>
        <begin position="553"/>
        <end position="570"/>
    </location>
</feature>
<evidence type="ECO:0000256" key="1">
    <source>
        <dbReference type="ARBA" id="ARBA00022536"/>
    </source>
</evidence>
<feature type="domain" description="EGF-like" evidence="9">
    <location>
        <begin position="371"/>
        <end position="407"/>
    </location>
</feature>
<dbReference type="PROSITE" id="PS50026">
    <property type="entry name" value="EGF_3"/>
    <property type="match status" value="8"/>
</dbReference>
<dbReference type="FunFam" id="2.10.25.10:FF:000255">
    <property type="entry name" value="Sushi, nidogen and EGF-like domains 1"/>
    <property type="match status" value="1"/>
</dbReference>
<dbReference type="AlphaFoldDB" id="A0A814FY16"/>
<proteinExistence type="predicted"/>
<dbReference type="InterPro" id="IPR000742">
    <property type="entry name" value="EGF"/>
</dbReference>
<dbReference type="PROSITE" id="PS00022">
    <property type="entry name" value="EGF_1"/>
    <property type="match status" value="8"/>
</dbReference>
<keyword evidence="7" id="KW-0472">Membrane</keyword>
<feature type="disulfide bond" evidence="6">
    <location>
        <begin position="444"/>
        <end position="453"/>
    </location>
</feature>
<keyword evidence="5" id="KW-0325">Glycoprotein</keyword>
<feature type="domain" description="Chitin-binding type-2" evidence="10">
    <location>
        <begin position="23"/>
        <end position="76"/>
    </location>
</feature>
<feature type="disulfide bond" evidence="6">
    <location>
        <begin position="206"/>
        <end position="215"/>
    </location>
</feature>
<dbReference type="Gene3D" id="3.20.20.80">
    <property type="entry name" value="Glycosidases"/>
    <property type="match status" value="1"/>
</dbReference>
<comment type="caution">
    <text evidence="11">The sequence shown here is derived from an EMBL/GenBank/DDBJ whole genome shotgun (WGS) entry which is preliminary data.</text>
</comment>
<dbReference type="CDD" id="cd00054">
    <property type="entry name" value="EGF_CA"/>
    <property type="match status" value="4"/>
</dbReference>
<dbReference type="InterPro" id="IPR036508">
    <property type="entry name" value="Chitin-bd_dom_sf"/>
</dbReference>
<dbReference type="PANTHER" id="PTHR24049">
    <property type="entry name" value="CRUMBS FAMILY MEMBER"/>
    <property type="match status" value="1"/>
</dbReference>
<feature type="domain" description="EGF-like" evidence="9">
    <location>
        <begin position="416"/>
        <end position="454"/>
    </location>
</feature>
<dbReference type="Pfam" id="PF00008">
    <property type="entry name" value="EGF"/>
    <property type="match status" value="4"/>
</dbReference>
<dbReference type="EMBL" id="CAJNOL010000295">
    <property type="protein sequence ID" value="CAF0990067.1"/>
    <property type="molecule type" value="Genomic_DNA"/>
</dbReference>
<dbReference type="FunFam" id="2.10.25.10:FF:000012">
    <property type="entry name" value="Delta-like protein"/>
    <property type="match status" value="1"/>
</dbReference>
<evidence type="ECO:0000256" key="3">
    <source>
        <dbReference type="ARBA" id="ARBA00022737"/>
    </source>
</evidence>
<feature type="domain" description="EGF-like" evidence="9">
    <location>
        <begin position="502"/>
        <end position="537"/>
    </location>
</feature>
<dbReference type="SMART" id="SM00181">
    <property type="entry name" value="EGF"/>
    <property type="match status" value="8"/>
</dbReference>
<dbReference type="GO" id="GO:0005576">
    <property type="term" value="C:extracellular region"/>
    <property type="evidence" value="ECO:0007669"/>
    <property type="project" value="InterPro"/>
</dbReference>
<evidence type="ECO:0000256" key="2">
    <source>
        <dbReference type="ARBA" id="ARBA00022729"/>
    </source>
</evidence>
<evidence type="ECO:0000256" key="6">
    <source>
        <dbReference type="PROSITE-ProRule" id="PRU00076"/>
    </source>
</evidence>
<keyword evidence="7" id="KW-0812">Transmembrane</keyword>
<dbReference type="Gene3D" id="2.10.25.10">
    <property type="entry name" value="Laminin"/>
    <property type="match status" value="8"/>
</dbReference>
<evidence type="ECO:0000259" key="10">
    <source>
        <dbReference type="PROSITE" id="PS50940"/>
    </source>
</evidence>
<feature type="disulfide bond" evidence="6">
    <location>
        <begin position="485"/>
        <end position="494"/>
    </location>
</feature>
<keyword evidence="3" id="KW-0677">Repeat</keyword>
<keyword evidence="4 6" id="KW-1015">Disulfide bond</keyword>
<evidence type="ECO:0000313" key="12">
    <source>
        <dbReference type="Proteomes" id="UP000663870"/>
    </source>
</evidence>
<dbReference type="SMART" id="SM00179">
    <property type="entry name" value="EGF_CA"/>
    <property type="match status" value="5"/>
</dbReference>